<sequence>MGKTDSGAEEANAAAGGAAGAVEKLGGPADERVGELVTAGNSAWATAGPAERLAALDAAAGEYLERERPAHTRRAYAADWRAWEDYTGELGIPLYAATIGSLVGFVRWLEVARGYAPATVERRLAGAVVGLKQARVLVPEHASKAAWEAITRYEERVRDDKEGVLPHGRGAAPALLADDIEAIGKACPDTAAGLRDRALVVIGWTIGARDADLSRLACHEIVPFGTGYQVLLPRTKTGRNDEHPVLPRRTDRPALDGAGAWEAWRDAAGLTAGPALRPVDRWDHPHPSRGLSTNAVCGIVKAAGRRAGLTVTFTGHSMRHGMATEARRGGADRVAIERQGRWAPGSRQVDAYIEQVDRERDNAALYLGRGGES</sequence>
<comment type="caution">
    <text evidence="5">The sequence shown here is derived from an EMBL/GenBank/DDBJ whole genome shotgun (WGS) entry which is preliminary data.</text>
</comment>
<organism evidence="5 6">
    <name type="scientific">Saccharopolyspora taberi</name>
    <dbReference type="NCBI Taxonomy" id="60895"/>
    <lineage>
        <taxon>Bacteria</taxon>
        <taxon>Bacillati</taxon>
        <taxon>Actinomycetota</taxon>
        <taxon>Actinomycetes</taxon>
        <taxon>Pseudonocardiales</taxon>
        <taxon>Pseudonocardiaceae</taxon>
        <taxon>Saccharopolyspora</taxon>
    </lineage>
</organism>
<dbReference type="SUPFAM" id="SSF47823">
    <property type="entry name" value="lambda integrase-like, N-terminal domain"/>
    <property type="match status" value="1"/>
</dbReference>
<accession>A0ABN3V853</accession>
<dbReference type="RefSeq" id="WP_344678866.1">
    <property type="nucleotide sequence ID" value="NZ_BAAAUX010000009.1"/>
</dbReference>
<dbReference type="PROSITE" id="PS51898">
    <property type="entry name" value="TYR_RECOMBINASE"/>
    <property type="match status" value="1"/>
</dbReference>
<reference evidence="5 6" key="1">
    <citation type="journal article" date="2019" name="Int. J. Syst. Evol. Microbiol.">
        <title>The Global Catalogue of Microorganisms (GCM) 10K type strain sequencing project: providing services to taxonomists for standard genome sequencing and annotation.</title>
        <authorList>
            <consortium name="The Broad Institute Genomics Platform"/>
            <consortium name="The Broad Institute Genome Sequencing Center for Infectious Disease"/>
            <person name="Wu L."/>
            <person name="Ma J."/>
        </authorList>
    </citation>
    <scope>NUCLEOTIDE SEQUENCE [LARGE SCALE GENOMIC DNA]</scope>
    <source>
        <strain evidence="5 6">JCM 9383</strain>
    </source>
</reference>
<name>A0ABN3V853_9PSEU</name>
<gene>
    <name evidence="5" type="ORF">GCM10010470_16350</name>
</gene>
<evidence type="ECO:0000259" key="4">
    <source>
        <dbReference type="PROSITE" id="PS51898"/>
    </source>
</evidence>
<feature type="region of interest" description="Disordered" evidence="3">
    <location>
        <begin position="1"/>
        <end position="24"/>
    </location>
</feature>
<evidence type="ECO:0000313" key="5">
    <source>
        <dbReference type="EMBL" id="GAA2783106.1"/>
    </source>
</evidence>
<evidence type="ECO:0000256" key="3">
    <source>
        <dbReference type="SAM" id="MobiDB-lite"/>
    </source>
</evidence>
<feature type="domain" description="Tyr recombinase" evidence="4">
    <location>
        <begin position="170"/>
        <end position="367"/>
    </location>
</feature>
<dbReference type="Pfam" id="PF00589">
    <property type="entry name" value="Phage_integrase"/>
    <property type="match status" value="1"/>
</dbReference>
<evidence type="ECO:0000256" key="2">
    <source>
        <dbReference type="ARBA" id="ARBA00023172"/>
    </source>
</evidence>
<dbReference type="Proteomes" id="UP001500979">
    <property type="component" value="Unassembled WGS sequence"/>
</dbReference>
<keyword evidence="1" id="KW-0238">DNA-binding</keyword>
<dbReference type="EMBL" id="BAAAUX010000009">
    <property type="protein sequence ID" value="GAA2783106.1"/>
    <property type="molecule type" value="Genomic_DNA"/>
</dbReference>
<feature type="compositionally biased region" description="Low complexity" evidence="3">
    <location>
        <begin position="9"/>
        <end position="24"/>
    </location>
</feature>
<dbReference type="InterPro" id="IPR010998">
    <property type="entry name" value="Integrase_recombinase_N"/>
</dbReference>
<evidence type="ECO:0000256" key="1">
    <source>
        <dbReference type="ARBA" id="ARBA00023125"/>
    </source>
</evidence>
<dbReference type="InterPro" id="IPR011010">
    <property type="entry name" value="DNA_brk_join_enz"/>
</dbReference>
<dbReference type="Gene3D" id="1.10.443.10">
    <property type="entry name" value="Intergrase catalytic core"/>
    <property type="match status" value="1"/>
</dbReference>
<keyword evidence="2" id="KW-0233">DNA recombination</keyword>
<dbReference type="Gene3D" id="1.10.150.130">
    <property type="match status" value="1"/>
</dbReference>
<protein>
    <submittedName>
        <fullName evidence="5">Site-specific integrase</fullName>
    </submittedName>
</protein>
<dbReference type="InterPro" id="IPR002104">
    <property type="entry name" value="Integrase_catalytic"/>
</dbReference>
<dbReference type="SUPFAM" id="SSF56349">
    <property type="entry name" value="DNA breaking-rejoining enzymes"/>
    <property type="match status" value="1"/>
</dbReference>
<proteinExistence type="predicted"/>
<evidence type="ECO:0000313" key="6">
    <source>
        <dbReference type="Proteomes" id="UP001500979"/>
    </source>
</evidence>
<dbReference type="InterPro" id="IPR013762">
    <property type="entry name" value="Integrase-like_cat_sf"/>
</dbReference>
<keyword evidence="6" id="KW-1185">Reference proteome</keyword>